<dbReference type="OrthoDB" id="975521at2"/>
<evidence type="ECO:0000313" key="6">
    <source>
        <dbReference type="Proteomes" id="UP000199306"/>
    </source>
</evidence>
<keyword evidence="6" id="KW-1185">Reference proteome</keyword>
<feature type="signal peptide" evidence="4">
    <location>
        <begin position="1"/>
        <end position="20"/>
    </location>
</feature>
<sequence length="965" mass="112402">MKVSVIIGSLILISSLSLKAQQDKENIPVYVKDGSQIIFQANQLLEEYRDLLNVLSYKEIDGKSTEDLITHSYNGPINKLFYNKNITVEDDLEATLLNGRAVKKSIDRYLRDFDLFYEKTEESSVVFRNLRMSNVKRTAEYIYVKIDFDCEFGSRHRQTKSGYTSHQRTMEFRADKAGKKWLVYIVRIGNYVLPQNEQEERLNDVKLWPDIQTKTTGESVGAELSQPEIQELLDKEIKRLTDEFKIDQEAKEKIVKEILNKADIAFGQEDLEEARKLYEQVKTFWPNIESRHIARQLRRIAQLEEELRTKPERMSLEFALKGRNAERLHRYAEAKNWYAKAYEQKPDQDSLLRKIENLNLRIRVLSFIEAKIIEGNADKAVEECEREIDKLRNGKKKIDDSKLPLFSDFLTWKARALAKQNKSGQAEKNFKEAVATDPNNAEAFRYRALLNYQRKLYTESIADLKVYLTFDENNTIALIDLARSYFGIRDSTKGVEFLNKVLTIEPQNAVIAYEKALMLHYWGKAKEAAEAFTRVLNLNYNMANVLFYRGLNYEKLKLYNYAINDFQQLQRVGASADQNTAILSLANNYFKEGKSYYDLKQYEIAINQFRIATMFWVNHYEAWFWQGLAFKESDRFSEARKALSKAIEADPSQAWAYYYRGLSAFSDDEQEESISDFEKAFELSSSIYQAPVNQGDAHTELMQYSLAIEAYSKALAGEWIRKSENYNGLSLVYGKRANAYFKQKNYLKALADFEECLRFNRRYSDGYFLRGLTYLEKDDYSKANDDFNKAIELGFDPGQGHFYNGEAYRKRKKFEIAVNEYSAALKREEWIQKRAEAFHQRAFCYSKVNQYSLALADFQSYEKIVSGNLTDASKKEFGFIYLLNGKTAEAKQEFEAVLKLQSADPEALFGLGVYHFFEGNMPESDKYFERAANMNKLTIREMRLGISGQLFENSKLKKRVEKIIK</sequence>
<gene>
    <name evidence="5" type="ORF">SAMN04515674_101163</name>
</gene>
<dbReference type="AlphaFoldDB" id="A0A1I5M739"/>
<keyword evidence="4" id="KW-0732">Signal</keyword>
<evidence type="ECO:0000256" key="2">
    <source>
        <dbReference type="ARBA" id="ARBA00022803"/>
    </source>
</evidence>
<reference evidence="5 6" key="1">
    <citation type="submission" date="2016-10" db="EMBL/GenBank/DDBJ databases">
        <authorList>
            <person name="de Groot N.N."/>
        </authorList>
    </citation>
    <scope>NUCLEOTIDE SEQUENCE [LARGE SCALE GENOMIC DNA]</scope>
    <source>
        <strain evidence="6">E92,LMG 26720,CCM 7988</strain>
    </source>
</reference>
<dbReference type="PANTHER" id="PTHR44858">
    <property type="entry name" value="TETRATRICOPEPTIDE REPEAT PROTEIN 6"/>
    <property type="match status" value="1"/>
</dbReference>
<keyword evidence="1" id="KW-0677">Repeat</keyword>
<dbReference type="STRING" id="1079859.SAMN04515674_101163"/>
<evidence type="ECO:0000256" key="1">
    <source>
        <dbReference type="ARBA" id="ARBA00022737"/>
    </source>
</evidence>
<dbReference type="Proteomes" id="UP000199306">
    <property type="component" value="Unassembled WGS sequence"/>
</dbReference>
<evidence type="ECO:0000256" key="4">
    <source>
        <dbReference type="SAM" id="SignalP"/>
    </source>
</evidence>
<feature type="repeat" description="TPR" evidence="3">
    <location>
        <begin position="730"/>
        <end position="763"/>
    </location>
</feature>
<dbReference type="InterPro" id="IPR019734">
    <property type="entry name" value="TPR_rpt"/>
</dbReference>
<dbReference type="Pfam" id="PF13432">
    <property type="entry name" value="TPR_16"/>
    <property type="match status" value="4"/>
</dbReference>
<feature type="repeat" description="TPR" evidence="3">
    <location>
        <begin position="764"/>
        <end position="797"/>
    </location>
</feature>
<organism evidence="5 6">
    <name type="scientific">Pseudarcicella hirudinis</name>
    <dbReference type="NCBI Taxonomy" id="1079859"/>
    <lineage>
        <taxon>Bacteria</taxon>
        <taxon>Pseudomonadati</taxon>
        <taxon>Bacteroidota</taxon>
        <taxon>Cytophagia</taxon>
        <taxon>Cytophagales</taxon>
        <taxon>Flectobacillaceae</taxon>
        <taxon>Pseudarcicella</taxon>
    </lineage>
</organism>
<feature type="repeat" description="TPR" evidence="3">
    <location>
        <begin position="475"/>
        <end position="508"/>
    </location>
</feature>
<dbReference type="SMART" id="SM00028">
    <property type="entry name" value="TPR"/>
    <property type="match status" value="16"/>
</dbReference>
<proteinExistence type="predicted"/>
<feature type="chain" id="PRO_5011607363" evidence="4">
    <location>
        <begin position="21"/>
        <end position="965"/>
    </location>
</feature>
<dbReference type="EMBL" id="FOXH01000001">
    <property type="protein sequence ID" value="SFP05359.1"/>
    <property type="molecule type" value="Genomic_DNA"/>
</dbReference>
<accession>A0A1I5M739</accession>
<dbReference type="RefSeq" id="WP_092010666.1">
    <property type="nucleotide sequence ID" value="NZ_FOXH01000001.1"/>
</dbReference>
<dbReference type="InterPro" id="IPR011990">
    <property type="entry name" value="TPR-like_helical_dom_sf"/>
</dbReference>
<evidence type="ECO:0000313" key="5">
    <source>
        <dbReference type="EMBL" id="SFP05359.1"/>
    </source>
</evidence>
<keyword evidence="2 3" id="KW-0802">TPR repeat</keyword>
<dbReference type="PROSITE" id="PS50005">
    <property type="entry name" value="TPR"/>
    <property type="match status" value="4"/>
</dbReference>
<dbReference type="SUPFAM" id="SSF48452">
    <property type="entry name" value="TPR-like"/>
    <property type="match status" value="4"/>
</dbReference>
<dbReference type="Gene3D" id="1.25.40.10">
    <property type="entry name" value="Tetratricopeptide repeat domain"/>
    <property type="match status" value="7"/>
</dbReference>
<name>A0A1I5M739_9BACT</name>
<evidence type="ECO:0000256" key="3">
    <source>
        <dbReference type="PROSITE-ProRule" id="PRU00339"/>
    </source>
</evidence>
<dbReference type="InterPro" id="IPR050498">
    <property type="entry name" value="Ycf3"/>
</dbReference>
<feature type="repeat" description="TPR" evidence="3">
    <location>
        <begin position="620"/>
        <end position="653"/>
    </location>
</feature>
<dbReference type="PANTHER" id="PTHR44858:SF1">
    <property type="entry name" value="UDP-N-ACETYLGLUCOSAMINE--PEPTIDE N-ACETYLGLUCOSAMINYLTRANSFERASE SPINDLY-RELATED"/>
    <property type="match status" value="1"/>
</dbReference>
<protein>
    <submittedName>
        <fullName evidence="5">Tfp pilus assembly protein PilF</fullName>
    </submittedName>
</protein>